<comment type="caution">
    <text evidence="1">The sequence shown here is derived from an EMBL/GenBank/DDBJ whole genome shotgun (WGS) entry which is preliminary data.</text>
</comment>
<feature type="non-terminal residue" evidence="1">
    <location>
        <position position="1"/>
    </location>
</feature>
<dbReference type="Proteomes" id="UP001258017">
    <property type="component" value="Unassembled WGS sequence"/>
</dbReference>
<protein>
    <submittedName>
        <fullName evidence="1">Uncharacterized protein</fullName>
    </submittedName>
</protein>
<reference evidence="1" key="1">
    <citation type="submission" date="2021-08" db="EMBL/GenBank/DDBJ databases">
        <authorList>
            <person name="Misof B."/>
            <person name="Oliver O."/>
            <person name="Podsiadlowski L."/>
            <person name="Donath A."/>
            <person name="Peters R."/>
            <person name="Mayer C."/>
            <person name="Rust J."/>
            <person name="Gunkel S."/>
            <person name="Lesny P."/>
            <person name="Martin S."/>
            <person name="Oeyen J.P."/>
            <person name="Petersen M."/>
            <person name="Panagiotis P."/>
            <person name="Wilbrandt J."/>
            <person name="Tanja T."/>
        </authorList>
    </citation>
    <scope>NUCLEOTIDE SEQUENCE</scope>
    <source>
        <strain evidence="1">GBR_01_08_01A</strain>
        <tissue evidence="1">Thorax + abdomen</tissue>
    </source>
</reference>
<gene>
    <name evidence="1" type="ORF">KPH14_000794</name>
</gene>
<sequence>DGDDWDVHLNQVQWSINNTQHSVTQRTPYEIIFNKRGIGIHTDQLTREIIEFNETLDTVDERKPVSELLEENRVKQKEYFDKRRKSPYLYEKGDIVMVRSEPQATGQSKKLEVKYKGPYEIVKSLGNDRYLVQDIEGEQQSNRLYKAIVAVDKIKLVTKAP</sequence>
<proteinExistence type="predicted"/>
<dbReference type="AlphaFoldDB" id="A0AAD9VL92"/>
<dbReference type="GO" id="GO:0003676">
    <property type="term" value="F:nucleic acid binding"/>
    <property type="evidence" value="ECO:0007669"/>
    <property type="project" value="InterPro"/>
</dbReference>
<reference evidence="1" key="2">
    <citation type="journal article" date="2023" name="Commun. Biol.">
        <title>Intrasexual cuticular hydrocarbon dimorphism in a wasp sheds light on hydrocarbon biosynthesis genes in Hymenoptera.</title>
        <authorList>
            <person name="Moris V.C."/>
            <person name="Podsiadlowski L."/>
            <person name="Martin S."/>
            <person name="Oeyen J.P."/>
            <person name="Donath A."/>
            <person name="Petersen M."/>
            <person name="Wilbrandt J."/>
            <person name="Misof B."/>
            <person name="Liedtke D."/>
            <person name="Thamm M."/>
            <person name="Scheiner R."/>
            <person name="Schmitt T."/>
            <person name="Niehuis O."/>
        </authorList>
    </citation>
    <scope>NUCLEOTIDE SEQUENCE</scope>
    <source>
        <strain evidence="1">GBR_01_08_01A</strain>
    </source>
</reference>
<dbReference type="InterPro" id="IPR036397">
    <property type="entry name" value="RNaseH_sf"/>
</dbReference>
<keyword evidence="2" id="KW-1185">Reference proteome</keyword>
<dbReference type="Gene3D" id="3.30.420.10">
    <property type="entry name" value="Ribonuclease H-like superfamily/Ribonuclease H"/>
    <property type="match status" value="1"/>
</dbReference>
<evidence type="ECO:0000313" key="2">
    <source>
        <dbReference type="Proteomes" id="UP001258017"/>
    </source>
</evidence>
<name>A0AAD9VL92_9HYME</name>
<accession>A0AAD9VL92</accession>
<organism evidence="1 2">
    <name type="scientific">Odynerus spinipes</name>
    <dbReference type="NCBI Taxonomy" id="1348599"/>
    <lineage>
        <taxon>Eukaryota</taxon>
        <taxon>Metazoa</taxon>
        <taxon>Ecdysozoa</taxon>
        <taxon>Arthropoda</taxon>
        <taxon>Hexapoda</taxon>
        <taxon>Insecta</taxon>
        <taxon>Pterygota</taxon>
        <taxon>Neoptera</taxon>
        <taxon>Endopterygota</taxon>
        <taxon>Hymenoptera</taxon>
        <taxon>Apocrita</taxon>
        <taxon>Aculeata</taxon>
        <taxon>Vespoidea</taxon>
        <taxon>Vespidae</taxon>
        <taxon>Eumeninae</taxon>
        <taxon>Odynerus</taxon>
    </lineage>
</organism>
<dbReference type="EMBL" id="JAIFRP010000752">
    <property type="protein sequence ID" value="KAK2577955.1"/>
    <property type="molecule type" value="Genomic_DNA"/>
</dbReference>
<evidence type="ECO:0000313" key="1">
    <source>
        <dbReference type="EMBL" id="KAK2577955.1"/>
    </source>
</evidence>